<accession>A0AAE1IYE5</accession>
<gene>
    <name evidence="3" type="ORF">Triagg1_9692</name>
</gene>
<dbReference type="GO" id="GO:0005737">
    <property type="term" value="C:cytoplasm"/>
    <property type="evidence" value="ECO:0007669"/>
    <property type="project" value="TreeGrafter"/>
</dbReference>
<evidence type="ECO:0000313" key="4">
    <source>
        <dbReference type="Proteomes" id="UP001273209"/>
    </source>
</evidence>
<dbReference type="Proteomes" id="UP001273209">
    <property type="component" value="Unassembled WGS sequence"/>
</dbReference>
<comment type="caution">
    <text evidence="3">The sequence shown here is derived from an EMBL/GenBank/DDBJ whole genome shotgun (WGS) entry which is preliminary data.</text>
</comment>
<dbReference type="RefSeq" id="XP_062751380.1">
    <property type="nucleotide sequence ID" value="XM_062904677.1"/>
</dbReference>
<keyword evidence="1" id="KW-0560">Oxidoreductase</keyword>
<dbReference type="Pfam" id="PF00248">
    <property type="entry name" value="Aldo_ket_red"/>
    <property type="match status" value="1"/>
</dbReference>
<reference evidence="3" key="1">
    <citation type="submission" date="2023-11" db="EMBL/GenBank/DDBJ databases">
        <title>The genome sequences of three competitors of mushroom-forming fungi.</title>
        <authorList>
            <person name="Beijen E."/>
            <person name="Ohm R.A."/>
        </authorList>
    </citation>
    <scope>NUCLEOTIDE SEQUENCE</scope>
    <source>
        <strain evidence="3">CBS 100526</strain>
    </source>
</reference>
<name>A0AAE1IYE5_9HYPO</name>
<evidence type="ECO:0000313" key="3">
    <source>
        <dbReference type="EMBL" id="KAK4062822.1"/>
    </source>
</evidence>
<dbReference type="GeneID" id="87924582"/>
<dbReference type="InterPro" id="IPR023210">
    <property type="entry name" value="NADP_OxRdtase_dom"/>
</dbReference>
<evidence type="ECO:0000256" key="1">
    <source>
        <dbReference type="ARBA" id="ARBA00023002"/>
    </source>
</evidence>
<dbReference type="InterPro" id="IPR050791">
    <property type="entry name" value="Aldo-Keto_reductase"/>
</dbReference>
<dbReference type="AlphaFoldDB" id="A0AAE1IYE5"/>
<dbReference type="InterPro" id="IPR036812">
    <property type="entry name" value="NAD(P)_OxRdtase_dom_sf"/>
</dbReference>
<dbReference type="Gene3D" id="3.20.20.100">
    <property type="entry name" value="NADP-dependent oxidoreductase domain"/>
    <property type="match status" value="1"/>
</dbReference>
<dbReference type="SUPFAM" id="SSF51430">
    <property type="entry name" value="NAD(P)-linked oxidoreductase"/>
    <property type="match status" value="1"/>
</dbReference>
<keyword evidence="4" id="KW-1185">Reference proteome</keyword>
<dbReference type="GO" id="GO:0016491">
    <property type="term" value="F:oxidoreductase activity"/>
    <property type="evidence" value="ECO:0007669"/>
    <property type="project" value="UniProtKB-KW"/>
</dbReference>
<organism evidence="3 4">
    <name type="scientific">Trichoderma aggressivum f. europaeum</name>
    <dbReference type="NCBI Taxonomy" id="173218"/>
    <lineage>
        <taxon>Eukaryota</taxon>
        <taxon>Fungi</taxon>
        <taxon>Dikarya</taxon>
        <taxon>Ascomycota</taxon>
        <taxon>Pezizomycotina</taxon>
        <taxon>Sordariomycetes</taxon>
        <taxon>Hypocreomycetidae</taxon>
        <taxon>Hypocreales</taxon>
        <taxon>Hypocreaceae</taxon>
        <taxon>Trichoderma</taxon>
    </lineage>
</organism>
<evidence type="ECO:0000259" key="2">
    <source>
        <dbReference type="Pfam" id="PF00248"/>
    </source>
</evidence>
<dbReference type="PANTHER" id="PTHR43625:SF40">
    <property type="entry name" value="ALDO-KETO REDUCTASE YAKC [NADP(+)]"/>
    <property type="match status" value="1"/>
</dbReference>
<dbReference type="PANTHER" id="PTHR43625">
    <property type="entry name" value="AFLATOXIN B1 ALDEHYDE REDUCTASE"/>
    <property type="match status" value="1"/>
</dbReference>
<proteinExistence type="predicted"/>
<sequence>MQNKVLGRNGPQVSAIGFGAMGLSGFYGPIESEEQRLAFLDEAYEHGERFWDTADIYEDSEVLIGKWLQRSGHRSDVFIATKFGQSKAGIHAIRSDPEYAHSACERSLQRLGVKQIDLFYCHRLDRKTPIEETVKAMVELKEYVGTEQNLHSTHIDSV</sequence>
<dbReference type="EMBL" id="JAWRVG010000057">
    <property type="protein sequence ID" value="KAK4062822.1"/>
    <property type="molecule type" value="Genomic_DNA"/>
</dbReference>
<feature type="domain" description="NADP-dependent oxidoreductase" evidence="2">
    <location>
        <begin position="15"/>
        <end position="142"/>
    </location>
</feature>
<protein>
    <recommendedName>
        <fullName evidence="2">NADP-dependent oxidoreductase domain-containing protein</fullName>
    </recommendedName>
</protein>